<dbReference type="AlphaFoldDB" id="X1JVP0"/>
<dbReference type="EMBL" id="BARU01047378">
    <property type="protein sequence ID" value="GAH98826.1"/>
    <property type="molecule type" value="Genomic_DNA"/>
</dbReference>
<keyword evidence="1" id="KW-1133">Transmembrane helix</keyword>
<organism evidence="2">
    <name type="scientific">marine sediment metagenome</name>
    <dbReference type="NCBI Taxonomy" id="412755"/>
    <lineage>
        <taxon>unclassified sequences</taxon>
        <taxon>metagenomes</taxon>
        <taxon>ecological metagenomes</taxon>
    </lineage>
</organism>
<protein>
    <submittedName>
        <fullName evidence="2">Uncharacterized protein</fullName>
    </submittedName>
</protein>
<proteinExistence type="predicted"/>
<feature type="transmembrane region" description="Helical" evidence="1">
    <location>
        <begin position="20"/>
        <end position="39"/>
    </location>
</feature>
<comment type="caution">
    <text evidence="2">The sequence shown here is derived from an EMBL/GenBank/DDBJ whole genome shotgun (WGS) entry which is preliminary data.</text>
</comment>
<evidence type="ECO:0000313" key="2">
    <source>
        <dbReference type="EMBL" id="GAH98826.1"/>
    </source>
</evidence>
<accession>X1JVP0</accession>
<sequence>FSMIKDVRSSVSKMMININYQNFFVIFLIENYLFNLYGAI</sequence>
<keyword evidence="1" id="KW-0472">Membrane</keyword>
<feature type="non-terminal residue" evidence="2">
    <location>
        <position position="1"/>
    </location>
</feature>
<name>X1JVP0_9ZZZZ</name>
<reference evidence="2" key="1">
    <citation type="journal article" date="2014" name="Front. Microbiol.">
        <title>High frequency of phylogenetically diverse reductive dehalogenase-homologous genes in deep subseafloor sedimentary metagenomes.</title>
        <authorList>
            <person name="Kawai M."/>
            <person name="Futagami T."/>
            <person name="Toyoda A."/>
            <person name="Takaki Y."/>
            <person name="Nishi S."/>
            <person name="Hori S."/>
            <person name="Arai W."/>
            <person name="Tsubouchi T."/>
            <person name="Morono Y."/>
            <person name="Uchiyama I."/>
            <person name="Ito T."/>
            <person name="Fujiyama A."/>
            <person name="Inagaki F."/>
            <person name="Takami H."/>
        </authorList>
    </citation>
    <scope>NUCLEOTIDE SEQUENCE</scope>
    <source>
        <strain evidence="2">Expedition CK06-06</strain>
    </source>
</reference>
<gene>
    <name evidence="2" type="ORF">S03H2_71023</name>
</gene>
<keyword evidence="1" id="KW-0812">Transmembrane</keyword>
<evidence type="ECO:0000256" key="1">
    <source>
        <dbReference type="SAM" id="Phobius"/>
    </source>
</evidence>